<evidence type="ECO:0000259" key="2">
    <source>
        <dbReference type="Pfam" id="PF16249"/>
    </source>
</evidence>
<comment type="caution">
    <text evidence="4">The sequence shown here is derived from an EMBL/GenBank/DDBJ whole genome shotgun (WGS) entry which is preliminary data.</text>
</comment>
<dbReference type="RefSeq" id="WP_130065995.1">
    <property type="nucleotide sequence ID" value="NZ_RCXC01000040.1"/>
</dbReference>
<dbReference type="PROSITE" id="PS51257">
    <property type="entry name" value="PROKAR_LIPOPROTEIN"/>
    <property type="match status" value="1"/>
</dbReference>
<gene>
    <name evidence="4" type="ORF">F2Y10_16065</name>
</gene>
<dbReference type="InterPro" id="IPR044060">
    <property type="entry name" value="Bacterial_rp_domain"/>
</dbReference>
<dbReference type="Pfam" id="PF16249">
    <property type="entry name" value="DUF4906"/>
    <property type="match status" value="1"/>
</dbReference>
<organism evidence="4 5">
    <name type="scientific">Alistipes onderdonkii</name>
    <dbReference type="NCBI Taxonomy" id="328813"/>
    <lineage>
        <taxon>Bacteria</taxon>
        <taxon>Pseudomonadati</taxon>
        <taxon>Bacteroidota</taxon>
        <taxon>Bacteroidia</taxon>
        <taxon>Bacteroidales</taxon>
        <taxon>Rikenellaceae</taxon>
        <taxon>Alistipes</taxon>
    </lineage>
</organism>
<evidence type="ECO:0000259" key="3">
    <source>
        <dbReference type="Pfam" id="PF18998"/>
    </source>
</evidence>
<dbReference type="InterPro" id="IPR032594">
    <property type="entry name" value="DUF4906"/>
</dbReference>
<sequence>MKRLLYILSISLAATLMGCIAEDRSACPHPRSVSVRLTVCPDPITAVTCTTDEEALRDLNLYLLDADGNVVLHRYQSSPTLRFECLPGNYLLRIAANMGRDLGENPASEDFTVTHADEYDMLPMSYEGEVSVPSSDETVTLPTVEVQRVVAKVSYEIAVESADIELRSVQLLSVPRAVSVLDVAARPSDDPGDYTDCPESGISGQHISGNCYLLPNMQGTVPSITDQRDKNPDNAPANASYLLIRAVRGAKVLAYYIYLGDNNTTDFNVRANVHYRLAISILGDSEVDTRVSSYTLNVYDSYAENAIGGYCTYDVMGELFVEVEGDPAPLTLRGHITASQGDRDRLLVDDASIGTGRDLELANQPGLNEYFLYYDLPVYTTANSQVVYTVTVEDDAGLAQSFDFRRRFANRLQVVVETADNGKGWVNVSQALYDAEISGTRNHVVMCHEMGCTLVALPAAGYRFEGWYTTDGYTQRLSSSTTYLYTPASNDASIFPKFTANTRPLDDEGTANCYIAPELNTSYSFDAATMGNGRTTLNVTPKRLSGVSARILWETGTLSEAIVKDVRYQDGRITFTTGTTHGNAVIGLFDSRGECLWSWHIWATDYDPAATAQTYASGAVFMDRNLGALETDYTLPASRGLYYQWGRKDPFPYPATATDAYIQAPTIYAAGFEYAESDPRTSGTESPYDVMTLEWATAHPTTYMDGVSFEDWEEWASSLDWLCDHHPNLWGNVTTGKNNISRTSHKSIYDPCPPGWKVPGAEDFAGIERISVSAPYYVTIRCNGTQTAKIPLGGTFYEGRYDRNGSLGRLYTNAPYYLHWGGSTGVFHDVACTSIVFDTSNYPPFVNTTDFYRYAANPVRCVRE</sequence>
<feature type="domain" description="Bacterial repeat" evidence="3">
    <location>
        <begin position="451"/>
        <end position="500"/>
    </location>
</feature>
<evidence type="ECO:0000256" key="1">
    <source>
        <dbReference type="SAM" id="SignalP"/>
    </source>
</evidence>
<name>A0A5B3GM02_9BACT</name>
<dbReference type="Pfam" id="PF18998">
    <property type="entry name" value="Flg_new_2"/>
    <property type="match status" value="1"/>
</dbReference>
<dbReference type="EMBL" id="VVXH01000031">
    <property type="protein sequence ID" value="KAA2374533.1"/>
    <property type="molecule type" value="Genomic_DNA"/>
</dbReference>
<evidence type="ECO:0000313" key="5">
    <source>
        <dbReference type="Proteomes" id="UP000322940"/>
    </source>
</evidence>
<keyword evidence="1" id="KW-0732">Signal</keyword>
<protein>
    <submittedName>
        <fullName evidence="4">DUF4906 domain-containing protein</fullName>
    </submittedName>
</protein>
<feature type="domain" description="DUF4906" evidence="2">
    <location>
        <begin position="208"/>
        <end position="279"/>
    </location>
</feature>
<evidence type="ECO:0000313" key="4">
    <source>
        <dbReference type="EMBL" id="KAA2374533.1"/>
    </source>
</evidence>
<feature type="signal peptide" evidence="1">
    <location>
        <begin position="1"/>
        <end position="21"/>
    </location>
</feature>
<dbReference type="Proteomes" id="UP000322940">
    <property type="component" value="Unassembled WGS sequence"/>
</dbReference>
<feature type="chain" id="PRO_5024381695" evidence="1">
    <location>
        <begin position="22"/>
        <end position="864"/>
    </location>
</feature>
<dbReference type="AlphaFoldDB" id="A0A5B3GM02"/>
<reference evidence="4 5" key="1">
    <citation type="journal article" date="2019" name="Nat. Med.">
        <title>A library of human gut bacterial isolates paired with longitudinal multiomics data enables mechanistic microbiome research.</title>
        <authorList>
            <person name="Poyet M."/>
            <person name="Groussin M."/>
            <person name="Gibbons S.M."/>
            <person name="Avila-Pacheco J."/>
            <person name="Jiang X."/>
            <person name="Kearney S.M."/>
            <person name="Perrotta A.R."/>
            <person name="Berdy B."/>
            <person name="Zhao S."/>
            <person name="Lieberman T.D."/>
            <person name="Swanson P.K."/>
            <person name="Smith M."/>
            <person name="Roesemann S."/>
            <person name="Alexander J.E."/>
            <person name="Rich S.A."/>
            <person name="Livny J."/>
            <person name="Vlamakis H."/>
            <person name="Clish C."/>
            <person name="Bullock K."/>
            <person name="Deik A."/>
            <person name="Scott J."/>
            <person name="Pierce K.A."/>
            <person name="Xavier R.J."/>
            <person name="Alm E.J."/>
        </authorList>
    </citation>
    <scope>NUCLEOTIDE SEQUENCE [LARGE SCALE GENOMIC DNA]</scope>
    <source>
        <strain evidence="4 5">BIOML-A266</strain>
    </source>
</reference>
<accession>A0A5B3GM02</accession>
<proteinExistence type="predicted"/>